<organism evidence="1 2">
    <name type="scientific">Heterorhabditis bacteriophora</name>
    <name type="common">Entomopathogenic nematode worm</name>
    <dbReference type="NCBI Taxonomy" id="37862"/>
    <lineage>
        <taxon>Eukaryota</taxon>
        <taxon>Metazoa</taxon>
        <taxon>Ecdysozoa</taxon>
        <taxon>Nematoda</taxon>
        <taxon>Chromadorea</taxon>
        <taxon>Rhabditida</taxon>
        <taxon>Rhabditina</taxon>
        <taxon>Rhabditomorpha</taxon>
        <taxon>Strongyloidea</taxon>
        <taxon>Heterorhabditidae</taxon>
        <taxon>Heterorhabditis</taxon>
    </lineage>
</organism>
<dbReference type="AlphaFoldDB" id="A0A1I7XPR5"/>
<keyword evidence="1" id="KW-1185">Reference proteome</keyword>
<reference evidence="2" key="1">
    <citation type="submission" date="2016-11" db="UniProtKB">
        <authorList>
            <consortium name="WormBaseParasite"/>
        </authorList>
    </citation>
    <scope>IDENTIFICATION</scope>
</reference>
<dbReference type="Proteomes" id="UP000095283">
    <property type="component" value="Unplaced"/>
</dbReference>
<sequence length="439" mass="48036">MNSIYGCCCDKGGLECKDIYNPSVDVTTSPVTSTSNITCYSGIHINNKAYSGKWVACEGKCASTRLQIGGISANNIVAEVFTCDPTVLCSNYGLNNSCGTIVTKNDNPILSACCCDSDKCIDPNTIPPKIPTRSPLKCLTGLYIPSTNYSYAAELSCDGMCGRIETTINQTIIKYYMCTPMATCYGLNLNTTSTACTYTIPTLKICCCNNKDNCNVPSTDLKNMKANVDIISKNSSVLCYGAVHINGVALTRQTYSMCYGECAKVSFKSTMYGTTYNTTIYTCDPVNLCKNNRNSNNCIEQPNGITTCCCNSDVCFNPIRKPDQPLSCYAGLYIEKDNYRKGGSMICDGSCASLTTTISNKNVSTYWCASVSTCWKYEMDSNRCNDITSTLKGCCCDSDYCNVPEIWRKDIKKIPPRTDPSIVCYEGLYINGQNVTKHR</sequence>
<proteinExistence type="predicted"/>
<protein>
    <submittedName>
        <fullName evidence="2">ET module</fullName>
    </submittedName>
</protein>
<accession>A0A1I7XPR5</accession>
<dbReference type="InterPro" id="IPR002603">
    <property type="entry name" value="ET_repeat"/>
</dbReference>
<dbReference type="Pfam" id="PF01684">
    <property type="entry name" value="ET"/>
    <property type="match status" value="4"/>
</dbReference>
<name>A0A1I7XPR5_HETBA</name>
<evidence type="ECO:0000313" key="2">
    <source>
        <dbReference type="WBParaSite" id="Hba_19333"/>
    </source>
</evidence>
<dbReference type="WBParaSite" id="Hba_19333">
    <property type="protein sequence ID" value="Hba_19333"/>
    <property type="gene ID" value="Hba_19333"/>
</dbReference>
<evidence type="ECO:0000313" key="1">
    <source>
        <dbReference type="Proteomes" id="UP000095283"/>
    </source>
</evidence>